<feature type="transmembrane region" description="Helical" evidence="1">
    <location>
        <begin position="57"/>
        <end position="75"/>
    </location>
</feature>
<dbReference type="EMBL" id="GBRH01189890">
    <property type="protein sequence ID" value="JAE08006.1"/>
    <property type="molecule type" value="Transcribed_RNA"/>
</dbReference>
<keyword evidence="1" id="KW-1133">Transmembrane helix</keyword>
<name>A0A0A9FCY1_ARUDO</name>
<evidence type="ECO:0000256" key="1">
    <source>
        <dbReference type="SAM" id="Phobius"/>
    </source>
</evidence>
<keyword evidence="1" id="KW-0812">Transmembrane</keyword>
<reference evidence="2" key="1">
    <citation type="submission" date="2014-09" db="EMBL/GenBank/DDBJ databases">
        <authorList>
            <person name="Magalhaes I.L.F."/>
            <person name="Oliveira U."/>
            <person name="Santos F.R."/>
            <person name="Vidigal T.H.D.A."/>
            <person name="Brescovit A.D."/>
            <person name="Santos A.J."/>
        </authorList>
    </citation>
    <scope>NUCLEOTIDE SEQUENCE</scope>
    <source>
        <tissue evidence="2">Shoot tissue taken approximately 20 cm above the soil surface</tissue>
    </source>
</reference>
<keyword evidence="1" id="KW-0472">Membrane</keyword>
<protein>
    <submittedName>
        <fullName evidence="2">Uncharacterized protein</fullName>
    </submittedName>
</protein>
<sequence>MHCESLSSAISSFPVHSCHTSGAALPYSFLCSLFCAVVEVAFSLDLKGSFTCNSRKLLTQFYYVVLRLGAASYLLRF</sequence>
<evidence type="ECO:0000313" key="2">
    <source>
        <dbReference type="EMBL" id="JAE08006.1"/>
    </source>
</evidence>
<proteinExistence type="predicted"/>
<accession>A0A0A9FCY1</accession>
<feature type="transmembrane region" description="Helical" evidence="1">
    <location>
        <begin position="24"/>
        <end position="45"/>
    </location>
</feature>
<organism evidence="2">
    <name type="scientific">Arundo donax</name>
    <name type="common">Giant reed</name>
    <name type="synonym">Donax arundinaceus</name>
    <dbReference type="NCBI Taxonomy" id="35708"/>
    <lineage>
        <taxon>Eukaryota</taxon>
        <taxon>Viridiplantae</taxon>
        <taxon>Streptophyta</taxon>
        <taxon>Embryophyta</taxon>
        <taxon>Tracheophyta</taxon>
        <taxon>Spermatophyta</taxon>
        <taxon>Magnoliopsida</taxon>
        <taxon>Liliopsida</taxon>
        <taxon>Poales</taxon>
        <taxon>Poaceae</taxon>
        <taxon>PACMAD clade</taxon>
        <taxon>Arundinoideae</taxon>
        <taxon>Arundineae</taxon>
        <taxon>Arundo</taxon>
    </lineage>
</organism>
<dbReference type="AlphaFoldDB" id="A0A0A9FCY1"/>
<reference evidence="2" key="2">
    <citation type="journal article" date="2015" name="Data Brief">
        <title>Shoot transcriptome of the giant reed, Arundo donax.</title>
        <authorList>
            <person name="Barrero R.A."/>
            <person name="Guerrero F.D."/>
            <person name="Moolhuijzen P."/>
            <person name="Goolsby J.A."/>
            <person name="Tidwell J."/>
            <person name="Bellgard S.E."/>
            <person name="Bellgard M.I."/>
        </authorList>
    </citation>
    <scope>NUCLEOTIDE SEQUENCE</scope>
    <source>
        <tissue evidence="2">Shoot tissue taken approximately 20 cm above the soil surface</tissue>
    </source>
</reference>